<evidence type="ECO:0000313" key="1">
    <source>
        <dbReference type="EMBL" id="SVB58211.1"/>
    </source>
</evidence>
<accession>A0A382F7X4</accession>
<protein>
    <submittedName>
        <fullName evidence="1">Uncharacterized protein</fullName>
    </submittedName>
</protein>
<gene>
    <name evidence="1" type="ORF">METZ01_LOCUS211065</name>
</gene>
<reference evidence="1" key="1">
    <citation type="submission" date="2018-05" db="EMBL/GenBank/DDBJ databases">
        <authorList>
            <person name="Lanie J.A."/>
            <person name="Ng W.-L."/>
            <person name="Kazmierczak K.M."/>
            <person name="Andrzejewski T.M."/>
            <person name="Davidsen T.M."/>
            <person name="Wayne K.J."/>
            <person name="Tettelin H."/>
            <person name="Glass J.I."/>
            <person name="Rusch D."/>
            <person name="Podicherti R."/>
            <person name="Tsui H.-C.T."/>
            <person name="Winkler M.E."/>
        </authorList>
    </citation>
    <scope>NUCLEOTIDE SEQUENCE</scope>
</reference>
<feature type="non-terminal residue" evidence="1">
    <location>
        <position position="40"/>
    </location>
</feature>
<proteinExistence type="predicted"/>
<sequence>MAITIDGKEYDETTLDNNVKNSINQVQNSNQAISRLQAEI</sequence>
<dbReference type="EMBL" id="UINC01048096">
    <property type="protein sequence ID" value="SVB58211.1"/>
    <property type="molecule type" value="Genomic_DNA"/>
</dbReference>
<name>A0A382F7X4_9ZZZZ</name>
<dbReference type="AlphaFoldDB" id="A0A382F7X4"/>
<organism evidence="1">
    <name type="scientific">marine metagenome</name>
    <dbReference type="NCBI Taxonomy" id="408172"/>
    <lineage>
        <taxon>unclassified sequences</taxon>
        <taxon>metagenomes</taxon>
        <taxon>ecological metagenomes</taxon>
    </lineage>
</organism>